<comment type="caution">
    <text evidence="9">The sequence shown here is derived from an EMBL/GenBank/DDBJ whole genome shotgun (WGS) entry which is preliminary data.</text>
</comment>
<sequence>MVSFVNKRKSRQCRLGLSEMTKIADPPKFIEEAHEKQKLVFHCQQAQGSPTGLITGFTNVKELYQRISECYDFEPSDILFCTLNTHKINMDKLLGAQLALGDFIFVHRKGRPKEVELKKTESSLGLTISDNGNGLSFIKRIKEGSVIDQVPVIQVGDHIEKINNENLVGKRHFEVAKYVRDIPLGSTFTLRLVAPLQAGFSNIGPRGDRVKGKKMNYGSGKETLRFKANGEAVVEEIDDKREKAVEGINVVLENFLGINDSELATRIWELSDGVKNSVDFAEVIANSDVEELCFTDEFVIELWGVITDFLCCSRFVQTSFKMPTDDIVYPQGCRPISEDLGPDELIRRLKTLAHTLQAMAQDEEGQLQQYVPLSLHLAEESFMHHSSRDVQLLIACCIADVLRVYAPEAPYKDPEQVKTIFIFLINQLSGLQDPKDPAFKRYFYLLENLAYVKSFNMCFELEDCQEIFCRLFQLMFEIVNDEHSSKVKSFMLDVLSPLITESDVVSNELLNIILINIVEPNKSSRKNAYWLAKELLLKCSNTLEPYIQMFFNNALIMGKQEKDLEICSKVYDLIYELYHISPSVLLAVLPQLECKLKSSQESERLAAVALLARMFSEKDSTLARHHTPLWRAFLGRFNDISVNIRIKCVQYSMHFLLNHPELRKDMTETLKLRLHDAEENVRFEVVMAIVSTAKKDCEVVSSSEDLLELVKERTLDKKFKIRREAMSGLALIYKNHLNSSDVPQATKKAVTWIKDKILHGYYLQGNEDRLLVERLLNTCLVSYQLPPEERMKRLYHLLGTVDDNALKAFIELKKSQLVARRMVCEFLELHHRPESEERDQEIAMKVIQVSKFLPDPVKAQEFIIKLSNNLLTQPELLQHMSKLVRPDISCKESVHITSVLIKSLGNPIMTNLYFNTVKMLLERISSVMIDSVALEHLIGYVEDCLKGGNSIEEIGLNPSTAGERGVRLIQILSFVYPAHYLNTNVLTALIRLLEMEDENVAPWILSALTFVGKYKPLGEVFPELMEELVPILRHFIEEGTPKQAKQAVRCLHRNLLPEKHEIFEEILKTLKTNLEPSNEHYLTSIVALGHIAYNLPTLFPFHIKNIISRKIVRELLVVDSAESRYDPTEEPWCSESELDLTTRCKLEGMKTMARWLLGLKEDVVSAQKTFRMLSAFITSCGDLTEQNKLSKAEMSWLRLRAGCVMLRISEQKGVGDQFNAEQFYDLSHLMVDEVPQVREIFATKLHKGLSQPLPGRCLPLDFMGIYALAGLEQDKKLKGCIKKMMVSDICKRREYAKTLTISTTGSKVEKAMAQLPAILPDYMLTFAIPVLAHLPEFTDPNDIEQLKQMRSCLWFVLEPLILKNDLYSYSFYKNMIERMKNQKDALKPDDKVANHKLWALCDLAMTLVLSKTTNFDMKELSSEVRIPTMYFKPHENPLFINTAVYIPAELQYQANKNKQVIMTVGTKRALRTNKKVTNSGVDSIGIDSKTDPSEASDTKIKLYGMGNEPPSPGEANSAEETSCETEEMDDKPLENDKINGKF</sequence>
<evidence type="ECO:0000313" key="9">
    <source>
        <dbReference type="EMBL" id="KAL0277769.1"/>
    </source>
</evidence>
<dbReference type="GO" id="GO:0051301">
    <property type="term" value="P:cell division"/>
    <property type="evidence" value="ECO:0007669"/>
    <property type="project" value="UniProtKB-KW"/>
</dbReference>
<dbReference type="Pfam" id="PF25082">
    <property type="entry name" value="GIPC1_GH2"/>
    <property type="match status" value="1"/>
</dbReference>
<dbReference type="GO" id="GO:0005634">
    <property type="term" value="C:nucleus"/>
    <property type="evidence" value="ECO:0007669"/>
    <property type="project" value="UniProtKB-SubCell"/>
</dbReference>
<dbReference type="GO" id="GO:0006281">
    <property type="term" value="P:DNA repair"/>
    <property type="evidence" value="ECO:0007669"/>
    <property type="project" value="TreeGrafter"/>
</dbReference>
<dbReference type="PROSITE" id="PS50106">
    <property type="entry name" value="PDZ"/>
    <property type="match status" value="1"/>
</dbReference>
<dbReference type="Pfam" id="PF20168">
    <property type="entry name" value="PDS5"/>
    <property type="match status" value="1"/>
</dbReference>
<dbReference type="InterPro" id="IPR039776">
    <property type="entry name" value="Pds5"/>
</dbReference>
<dbReference type="EMBL" id="JARGDH010000002">
    <property type="protein sequence ID" value="KAL0277769.1"/>
    <property type="molecule type" value="Genomic_DNA"/>
</dbReference>
<comment type="subcellular location">
    <subcellularLocation>
        <location evidence="1">Nucleus</location>
    </subcellularLocation>
</comment>
<dbReference type="Pfam" id="PF00595">
    <property type="entry name" value="PDZ"/>
    <property type="match status" value="1"/>
</dbReference>
<dbReference type="InterPro" id="IPR001478">
    <property type="entry name" value="PDZ"/>
</dbReference>
<dbReference type="Gene3D" id="1.25.10.10">
    <property type="entry name" value="Leucine-rich Repeat Variant"/>
    <property type="match status" value="1"/>
</dbReference>
<dbReference type="CDD" id="cd19953">
    <property type="entry name" value="PDS5"/>
    <property type="match status" value="1"/>
</dbReference>
<feature type="region of interest" description="Disordered" evidence="7">
    <location>
        <begin position="1478"/>
        <end position="1542"/>
    </location>
</feature>
<dbReference type="InterPro" id="IPR055349">
    <property type="entry name" value="GH2_GIPC"/>
</dbReference>
<name>A0AAW2I6E8_9NEOP</name>
<dbReference type="SUPFAM" id="SSF48371">
    <property type="entry name" value="ARM repeat"/>
    <property type="match status" value="1"/>
</dbReference>
<reference evidence="9" key="1">
    <citation type="journal article" date="2024" name="Gigascience">
        <title>Chromosome-level genome of the poultry shaft louse Menopon gallinae provides insight into the host-switching and adaptive evolution of parasitic lice.</title>
        <authorList>
            <person name="Xu Y."/>
            <person name="Ma L."/>
            <person name="Liu S."/>
            <person name="Liang Y."/>
            <person name="Liu Q."/>
            <person name="He Z."/>
            <person name="Tian L."/>
            <person name="Duan Y."/>
            <person name="Cai W."/>
            <person name="Li H."/>
            <person name="Song F."/>
        </authorList>
    </citation>
    <scope>NUCLEOTIDE SEQUENCE</scope>
    <source>
        <strain evidence="9">Cailab_2023a</strain>
    </source>
</reference>
<dbReference type="InterPro" id="IPR011989">
    <property type="entry name" value="ARM-like"/>
</dbReference>
<keyword evidence="4" id="KW-0498">Mitosis</keyword>
<dbReference type="Gene3D" id="2.30.42.10">
    <property type="match status" value="1"/>
</dbReference>
<feature type="domain" description="PDZ" evidence="8">
    <location>
        <begin position="114"/>
        <end position="181"/>
    </location>
</feature>
<evidence type="ECO:0000256" key="6">
    <source>
        <dbReference type="ARBA" id="ARBA00023306"/>
    </source>
</evidence>
<dbReference type="SMART" id="SM00228">
    <property type="entry name" value="PDZ"/>
    <property type="match status" value="1"/>
</dbReference>
<dbReference type="FunFam" id="2.30.42.10:FF:000097">
    <property type="entry name" value="PDZ domain-containing protein GIPC1 isoform 1"/>
    <property type="match status" value="1"/>
</dbReference>
<dbReference type="Pfam" id="PF25083">
    <property type="entry name" value="GIPC1_GH1"/>
    <property type="match status" value="1"/>
</dbReference>
<dbReference type="PANTHER" id="PTHR12663:SF0">
    <property type="entry name" value="PRECOCIOUS DISSOCIATION OF SISTERS 5, ISOFORM A"/>
    <property type="match status" value="1"/>
</dbReference>
<protein>
    <recommendedName>
        <fullName evidence="8">PDZ domain-containing protein</fullName>
    </recommendedName>
</protein>
<evidence type="ECO:0000256" key="7">
    <source>
        <dbReference type="SAM" id="MobiDB-lite"/>
    </source>
</evidence>
<comment type="similarity">
    <text evidence="2">Belongs to the GIPC family.</text>
</comment>
<dbReference type="SUPFAM" id="SSF50156">
    <property type="entry name" value="PDZ domain-like"/>
    <property type="match status" value="1"/>
</dbReference>
<keyword evidence="5" id="KW-0539">Nucleus</keyword>
<evidence type="ECO:0000256" key="3">
    <source>
        <dbReference type="ARBA" id="ARBA00022618"/>
    </source>
</evidence>
<feature type="compositionally biased region" description="Basic and acidic residues" evidence="7">
    <location>
        <begin position="1488"/>
        <end position="1500"/>
    </location>
</feature>
<evidence type="ECO:0000256" key="2">
    <source>
        <dbReference type="ARBA" id="ARBA00009011"/>
    </source>
</evidence>
<evidence type="ECO:0000256" key="5">
    <source>
        <dbReference type="ARBA" id="ARBA00023242"/>
    </source>
</evidence>
<accession>A0AAW2I6E8</accession>
<evidence type="ECO:0000256" key="1">
    <source>
        <dbReference type="ARBA" id="ARBA00004123"/>
    </source>
</evidence>
<dbReference type="InterPro" id="IPR016024">
    <property type="entry name" value="ARM-type_fold"/>
</dbReference>
<dbReference type="InterPro" id="IPR056814">
    <property type="entry name" value="GIPC1-3_GH1"/>
</dbReference>
<proteinExistence type="inferred from homology"/>
<gene>
    <name evidence="9" type="ORF">PYX00_004938</name>
</gene>
<dbReference type="GO" id="GO:0007064">
    <property type="term" value="P:mitotic sister chromatid cohesion"/>
    <property type="evidence" value="ECO:0007669"/>
    <property type="project" value="InterPro"/>
</dbReference>
<keyword evidence="3" id="KW-0132">Cell division</keyword>
<dbReference type="InterPro" id="IPR036034">
    <property type="entry name" value="PDZ_sf"/>
</dbReference>
<organism evidence="9">
    <name type="scientific">Menopon gallinae</name>
    <name type="common">poultry shaft louse</name>
    <dbReference type="NCBI Taxonomy" id="328185"/>
    <lineage>
        <taxon>Eukaryota</taxon>
        <taxon>Metazoa</taxon>
        <taxon>Ecdysozoa</taxon>
        <taxon>Arthropoda</taxon>
        <taxon>Hexapoda</taxon>
        <taxon>Insecta</taxon>
        <taxon>Pterygota</taxon>
        <taxon>Neoptera</taxon>
        <taxon>Paraneoptera</taxon>
        <taxon>Psocodea</taxon>
        <taxon>Troctomorpha</taxon>
        <taxon>Phthiraptera</taxon>
        <taxon>Amblycera</taxon>
        <taxon>Menoponidae</taxon>
        <taxon>Menopon</taxon>
    </lineage>
</organism>
<dbReference type="GO" id="GO:0000785">
    <property type="term" value="C:chromatin"/>
    <property type="evidence" value="ECO:0007669"/>
    <property type="project" value="TreeGrafter"/>
</dbReference>
<evidence type="ECO:0000256" key="4">
    <source>
        <dbReference type="ARBA" id="ARBA00022776"/>
    </source>
</evidence>
<feature type="compositionally biased region" description="Basic and acidic residues" evidence="7">
    <location>
        <begin position="1530"/>
        <end position="1542"/>
    </location>
</feature>
<dbReference type="PANTHER" id="PTHR12663">
    <property type="entry name" value="ANDROGEN INDUCED INHIBITOR OF PROLIFERATION AS3 / PDS5-RELATED"/>
    <property type="match status" value="1"/>
</dbReference>
<dbReference type="CDD" id="cd21180">
    <property type="entry name" value="GH2_GIPC"/>
    <property type="match status" value="1"/>
</dbReference>
<keyword evidence="6" id="KW-0131">Cell cycle</keyword>
<dbReference type="CDD" id="cd06707">
    <property type="entry name" value="PDZ_GIPC"/>
    <property type="match status" value="1"/>
</dbReference>
<evidence type="ECO:0000259" key="8">
    <source>
        <dbReference type="PROSITE" id="PS50106"/>
    </source>
</evidence>